<dbReference type="EMBL" id="PQXM01000428">
    <property type="protein sequence ID" value="TGO72663.1"/>
    <property type="molecule type" value="Genomic_DNA"/>
</dbReference>
<dbReference type="AlphaFoldDB" id="A0A4Z1JTU2"/>
<evidence type="ECO:0000313" key="2">
    <source>
        <dbReference type="Proteomes" id="UP000297229"/>
    </source>
</evidence>
<protein>
    <submittedName>
        <fullName evidence="1">Uncharacterized protein</fullName>
    </submittedName>
</protein>
<evidence type="ECO:0000313" key="1">
    <source>
        <dbReference type="EMBL" id="TGO72663.1"/>
    </source>
</evidence>
<accession>A0A4Z1JTU2</accession>
<dbReference type="Proteomes" id="UP000297229">
    <property type="component" value="Unassembled WGS sequence"/>
</dbReference>
<comment type="caution">
    <text evidence="1">The sequence shown here is derived from an EMBL/GenBank/DDBJ whole genome shotgun (WGS) entry which is preliminary data.</text>
</comment>
<keyword evidence="2" id="KW-1185">Reference proteome</keyword>
<reference evidence="1 2" key="1">
    <citation type="submission" date="2017-12" db="EMBL/GenBank/DDBJ databases">
        <title>Comparative genomics of Botrytis spp.</title>
        <authorList>
            <person name="Valero-Jimenez C.A."/>
            <person name="Tapia P."/>
            <person name="Veloso J."/>
            <person name="Silva-Moreno E."/>
            <person name="Staats M."/>
            <person name="Valdes J.H."/>
            <person name="Van Kan J.A.L."/>
        </authorList>
    </citation>
    <scope>NUCLEOTIDE SEQUENCE [LARGE SCALE GENOMIC DNA]</scope>
    <source>
        <strain evidence="1 2">Be9601</strain>
    </source>
</reference>
<gene>
    <name evidence="1" type="ORF">BELL_0430g00070</name>
</gene>
<name>A0A4Z1JTU2_9HELO</name>
<proteinExistence type="predicted"/>
<sequence>MFENLTEPFRSKTSIDEISLFEIYPIPTQRAGRVVFQPLNNTVFAKYVRAYWHCTSYVRFAGVGPHSMVSLATIAIAQIGQRSDSPADTGER</sequence>
<organism evidence="1 2">
    <name type="scientific">Botrytis elliptica</name>
    <dbReference type="NCBI Taxonomy" id="278938"/>
    <lineage>
        <taxon>Eukaryota</taxon>
        <taxon>Fungi</taxon>
        <taxon>Dikarya</taxon>
        <taxon>Ascomycota</taxon>
        <taxon>Pezizomycotina</taxon>
        <taxon>Leotiomycetes</taxon>
        <taxon>Helotiales</taxon>
        <taxon>Sclerotiniaceae</taxon>
        <taxon>Botrytis</taxon>
    </lineage>
</organism>